<gene>
    <name evidence="5" type="ORF">J0911_01775</name>
</gene>
<dbReference type="InterPro" id="IPR016164">
    <property type="entry name" value="FAD-linked_Oxase-like_C"/>
</dbReference>
<protein>
    <submittedName>
        <fullName evidence="5">FAD-binding oxidoreductase</fullName>
    </submittedName>
</protein>
<evidence type="ECO:0000256" key="1">
    <source>
        <dbReference type="ARBA" id="ARBA00022630"/>
    </source>
</evidence>
<name>A0ABS3I565_9MICO</name>
<sequence length="482" mass="48075">MARPAQEPDPDRIADRLREADTAGEVREAGPGDVVDGVATAVVARPATVHGVAAVLREAASQGLATVARGGGSALDWAAPPERADLLLDMTGLDRLVEHEAGDLVVVAEAGLPVAALLEATGTAGQELVADLPPRRLSGGSTVGGALATGVSGPRRLQRGALRDLVLGATVVLADGTVASSGGKVVKNVAGYDLAKLVTGSYGTLGVVVRAAFRLHPVRPARRWVVAAGPPADAAARARDVVTSQLAPAAVEIDRPAGSREVTVAVLLEGQETAVVRRAAQVASLTGGDVRTGPPAWWGALPDDGGSGAAPAPNAGRAAGAAGPAVLAKATATLTGVGELLAAAREAEDTHGAGVAVRGTAAGVLYVAIGEHPAGAARDEGPSAPGELGRRDDGPSGSATGSERPRAAAGLDPAVVAAVVRVLRAAAPSPRDGTVTVLRAPRDVREAVDVWGPVGGLDLMQAIKRRLDPGRNLAPGRFVGGI</sequence>
<dbReference type="Proteomes" id="UP000664617">
    <property type="component" value="Unassembled WGS sequence"/>
</dbReference>
<keyword evidence="1" id="KW-0285">Flavoprotein</keyword>
<dbReference type="SUPFAM" id="SSF56176">
    <property type="entry name" value="FAD-binding/transporter-associated domain-like"/>
    <property type="match status" value="1"/>
</dbReference>
<feature type="region of interest" description="Disordered" evidence="3">
    <location>
        <begin position="374"/>
        <end position="408"/>
    </location>
</feature>
<feature type="region of interest" description="Disordered" evidence="3">
    <location>
        <begin position="1"/>
        <end position="31"/>
    </location>
</feature>
<dbReference type="EMBL" id="JAFMPK010000018">
    <property type="protein sequence ID" value="MBO0607756.1"/>
    <property type="molecule type" value="Genomic_DNA"/>
</dbReference>
<evidence type="ECO:0000256" key="3">
    <source>
        <dbReference type="SAM" id="MobiDB-lite"/>
    </source>
</evidence>
<proteinExistence type="predicted"/>
<evidence type="ECO:0000259" key="4">
    <source>
        <dbReference type="PROSITE" id="PS51387"/>
    </source>
</evidence>
<keyword evidence="2" id="KW-0274">FAD</keyword>
<comment type="caution">
    <text evidence="5">The sequence shown here is derived from an EMBL/GenBank/DDBJ whole genome shotgun (WGS) entry which is preliminary data.</text>
</comment>
<dbReference type="PANTHER" id="PTHR11748">
    <property type="entry name" value="D-LACTATE DEHYDROGENASE"/>
    <property type="match status" value="1"/>
</dbReference>
<evidence type="ECO:0000256" key="2">
    <source>
        <dbReference type="ARBA" id="ARBA00022827"/>
    </source>
</evidence>
<dbReference type="PROSITE" id="PS51387">
    <property type="entry name" value="FAD_PCMH"/>
    <property type="match status" value="1"/>
</dbReference>
<accession>A0ABS3I565</accession>
<evidence type="ECO:0000313" key="6">
    <source>
        <dbReference type="Proteomes" id="UP000664617"/>
    </source>
</evidence>
<organism evidence="5 6">
    <name type="scientific">Myceligenerans salitolerans</name>
    <dbReference type="NCBI Taxonomy" id="1230528"/>
    <lineage>
        <taxon>Bacteria</taxon>
        <taxon>Bacillati</taxon>
        <taxon>Actinomycetota</taxon>
        <taxon>Actinomycetes</taxon>
        <taxon>Micrococcales</taxon>
        <taxon>Promicromonosporaceae</taxon>
        <taxon>Myceligenerans</taxon>
    </lineage>
</organism>
<dbReference type="InterPro" id="IPR006094">
    <property type="entry name" value="Oxid_FAD_bind_N"/>
</dbReference>
<dbReference type="SUPFAM" id="SSF55103">
    <property type="entry name" value="FAD-linked oxidases, C-terminal domain"/>
    <property type="match status" value="1"/>
</dbReference>
<dbReference type="InterPro" id="IPR016166">
    <property type="entry name" value="FAD-bd_PCMH"/>
</dbReference>
<dbReference type="RefSeq" id="WP_207273686.1">
    <property type="nucleotide sequence ID" value="NZ_JAFMPK010000018.1"/>
</dbReference>
<reference evidence="5 6" key="1">
    <citation type="submission" date="2021-03" db="EMBL/GenBank/DDBJ databases">
        <authorList>
            <person name="Xin L."/>
        </authorList>
    </citation>
    <scope>NUCLEOTIDE SEQUENCE [LARGE SCALE GENOMIC DNA]</scope>
    <source>
        <strain evidence="5 6">XHU 5031</strain>
    </source>
</reference>
<evidence type="ECO:0000313" key="5">
    <source>
        <dbReference type="EMBL" id="MBO0607756.1"/>
    </source>
</evidence>
<dbReference type="InterPro" id="IPR016169">
    <property type="entry name" value="FAD-bd_PCMH_sub2"/>
</dbReference>
<dbReference type="Pfam" id="PF01565">
    <property type="entry name" value="FAD_binding_4"/>
    <property type="match status" value="1"/>
</dbReference>
<dbReference type="InterPro" id="IPR036318">
    <property type="entry name" value="FAD-bd_PCMH-like_sf"/>
</dbReference>
<dbReference type="PANTHER" id="PTHR11748:SF103">
    <property type="entry name" value="GLYCOLATE OXIDASE SUBUNIT GLCE"/>
    <property type="match status" value="1"/>
</dbReference>
<keyword evidence="6" id="KW-1185">Reference proteome</keyword>
<feature type="compositionally biased region" description="Basic and acidic residues" evidence="3">
    <location>
        <begin position="9"/>
        <end position="30"/>
    </location>
</feature>
<feature type="domain" description="FAD-binding PCMH-type" evidence="4">
    <location>
        <begin position="35"/>
        <end position="218"/>
    </location>
</feature>
<reference evidence="6" key="2">
    <citation type="submission" date="2023-07" db="EMBL/GenBank/DDBJ databases">
        <title>Myceligenerans salitolerans sp. nov., a halotolerant actinomycete isolated from a salt lake in Xinjiang, China.</title>
        <authorList>
            <person name="Guan T."/>
        </authorList>
    </citation>
    <scope>NUCLEOTIDE SEQUENCE [LARGE SCALE GENOMIC DNA]</scope>
    <source>
        <strain evidence="6">XHU 5031</strain>
    </source>
</reference>
<dbReference type="Gene3D" id="3.30.465.10">
    <property type="match status" value="1"/>
</dbReference>